<evidence type="ECO:0000313" key="1">
    <source>
        <dbReference type="EMBL" id="EEU32870.1"/>
    </source>
</evidence>
<organism evidence="1 2">
    <name type="scientific">Fusobacterium vincentii 3_1_36A2</name>
    <dbReference type="NCBI Taxonomy" id="469604"/>
    <lineage>
        <taxon>Bacteria</taxon>
        <taxon>Fusobacteriati</taxon>
        <taxon>Fusobacteriota</taxon>
        <taxon>Fusobacteriia</taxon>
        <taxon>Fusobacteriales</taxon>
        <taxon>Fusobacteriaceae</taxon>
        <taxon>Fusobacterium</taxon>
    </lineage>
</organism>
<dbReference type="STRING" id="469604.HMPREF0946_00943"/>
<accession>C7XPX7</accession>
<dbReference type="HOGENOM" id="CLU_2046271_0_0_0"/>
<protein>
    <submittedName>
        <fullName evidence="1">Uncharacterized protein</fullName>
    </submittedName>
</protein>
<proteinExistence type="predicted"/>
<evidence type="ECO:0000313" key="2">
    <source>
        <dbReference type="Proteomes" id="UP000016231"/>
    </source>
</evidence>
<sequence>MEVIKLRIKRNYKELNKKFKIYKLKQELESEKRKKELEWFKKFGTLEDELPKITQNENLANYVKGFGGKSITIEEIIERTKLARTLKYKRNNRKVLRKKIEQRIRAKIMKEIRQSLGYNQ</sequence>
<gene>
    <name evidence="1" type="ORF">HMPREF0946_00943</name>
</gene>
<dbReference type="AlphaFoldDB" id="C7XPX7"/>
<dbReference type="Proteomes" id="UP000016231">
    <property type="component" value="Chromosome"/>
</dbReference>
<name>C7XPX7_FUSVC</name>
<dbReference type="EMBL" id="CP003700">
    <property type="protein sequence ID" value="EEU32870.1"/>
    <property type="molecule type" value="Genomic_DNA"/>
</dbReference>
<reference evidence="1 2" key="1">
    <citation type="submission" date="2013-08" db="EMBL/GenBank/DDBJ databases">
        <title>The Genome Sequence of Fusobacterium sp. 3_1_36A2.</title>
        <authorList>
            <consortium name="The Broad Institute Genome Sequencing Platform"/>
            <person name="Earl A."/>
            <person name="Ward D."/>
            <person name="Feldgarden M."/>
            <person name="Gevers D."/>
            <person name="Strauss J."/>
            <person name="White A."/>
            <person name="Allen-Vercoe E."/>
            <person name="Walker B."/>
            <person name="Young S.K."/>
            <person name="Zeng Q."/>
            <person name="Gargeya S."/>
            <person name="Fitzgerald M."/>
            <person name="Haas B."/>
            <person name="Abouelleil A."/>
            <person name="Alvarado L."/>
            <person name="Arachchi H.M."/>
            <person name="Berlin A.M."/>
            <person name="Chapman S.B."/>
            <person name="Goldberg J."/>
            <person name="Griggs A."/>
            <person name="Gujja S."/>
            <person name="Hansen M."/>
            <person name="Howarth C."/>
            <person name="Imamovic A."/>
            <person name="Larimer J."/>
            <person name="McCowen C."/>
            <person name="Montmayeur A."/>
            <person name="Murphy C."/>
            <person name="Neiman D."/>
            <person name="Pearson M."/>
            <person name="Priest M."/>
            <person name="Roberts A."/>
            <person name="Saif S."/>
            <person name="Shea T."/>
            <person name="Sisk P."/>
            <person name="Sykes S."/>
            <person name="Wortman J."/>
            <person name="Nusbaum C."/>
            <person name="Birren B."/>
        </authorList>
    </citation>
    <scope>NUCLEOTIDE SEQUENCE [LARGE SCALE GENOMIC DNA]</scope>
    <source>
        <strain evidence="1 2">3_1_36A2</strain>
    </source>
</reference>
<dbReference type="KEGG" id="fnc:HMPREF0946_00943"/>